<dbReference type="AlphaFoldDB" id="A0AA89BLK6"/>
<feature type="domain" description="Tyrosinase copper-binding" evidence="6">
    <location>
        <begin position="304"/>
        <end position="315"/>
    </location>
</feature>
<feature type="compositionally biased region" description="Low complexity" evidence="3">
    <location>
        <begin position="425"/>
        <end position="435"/>
    </location>
</feature>
<dbReference type="PROSITE" id="PS00498">
    <property type="entry name" value="TYROSINASE_2"/>
    <property type="match status" value="1"/>
</dbReference>
<proteinExistence type="predicted"/>
<feature type="signal peptide" evidence="4">
    <location>
        <begin position="1"/>
        <end position="21"/>
    </location>
</feature>
<dbReference type="PANTHER" id="PTHR11474">
    <property type="entry name" value="TYROSINASE FAMILY MEMBER"/>
    <property type="match status" value="1"/>
</dbReference>
<feature type="chain" id="PRO_5041651825" description="Tyrosinase copper-binding domain-containing protein" evidence="4">
    <location>
        <begin position="22"/>
        <end position="847"/>
    </location>
</feature>
<protein>
    <recommendedName>
        <fullName evidence="5 6">Tyrosinase copper-binding domain-containing protein</fullName>
    </recommendedName>
</protein>
<dbReference type="GO" id="GO:0016491">
    <property type="term" value="F:oxidoreductase activity"/>
    <property type="evidence" value="ECO:0007669"/>
    <property type="project" value="InterPro"/>
</dbReference>
<dbReference type="GO" id="GO:0046872">
    <property type="term" value="F:metal ion binding"/>
    <property type="evidence" value="ECO:0007669"/>
    <property type="project" value="UniProtKB-KW"/>
</dbReference>
<dbReference type="InterPro" id="IPR002227">
    <property type="entry name" value="Tyrosinase_Cu-bd"/>
</dbReference>
<evidence type="ECO:0000313" key="7">
    <source>
        <dbReference type="EMBL" id="KAK3085574.1"/>
    </source>
</evidence>
<dbReference type="Pfam" id="PF00264">
    <property type="entry name" value="Tyrosinase"/>
    <property type="match status" value="1"/>
</dbReference>
<dbReference type="PANTHER" id="PTHR11474:SF126">
    <property type="entry name" value="TYROSINASE-LIKE PROTEIN TYR-1-RELATED"/>
    <property type="match status" value="1"/>
</dbReference>
<dbReference type="Proteomes" id="UP001186944">
    <property type="component" value="Unassembled WGS sequence"/>
</dbReference>
<comment type="caution">
    <text evidence="7">The sequence shown here is derived from an EMBL/GenBank/DDBJ whole genome shotgun (WGS) entry which is preliminary data.</text>
</comment>
<evidence type="ECO:0000256" key="2">
    <source>
        <dbReference type="ARBA" id="ARBA00023008"/>
    </source>
</evidence>
<evidence type="ECO:0000259" key="6">
    <source>
        <dbReference type="PROSITE" id="PS00498"/>
    </source>
</evidence>
<evidence type="ECO:0000256" key="4">
    <source>
        <dbReference type="SAM" id="SignalP"/>
    </source>
</evidence>
<organism evidence="7 8">
    <name type="scientific">Pinctada imbricata</name>
    <name type="common">Atlantic pearl-oyster</name>
    <name type="synonym">Pinctada martensii</name>
    <dbReference type="NCBI Taxonomy" id="66713"/>
    <lineage>
        <taxon>Eukaryota</taxon>
        <taxon>Metazoa</taxon>
        <taxon>Spiralia</taxon>
        <taxon>Lophotrochozoa</taxon>
        <taxon>Mollusca</taxon>
        <taxon>Bivalvia</taxon>
        <taxon>Autobranchia</taxon>
        <taxon>Pteriomorphia</taxon>
        <taxon>Pterioida</taxon>
        <taxon>Pterioidea</taxon>
        <taxon>Pteriidae</taxon>
        <taxon>Pinctada</taxon>
    </lineage>
</organism>
<evidence type="ECO:0000313" key="8">
    <source>
        <dbReference type="Proteomes" id="UP001186944"/>
    </source>
</evidence>
<sequence length="847" mass="96361">MIPILHAIAIVICTCATLSSGLIKYRELPDRLAVCYNQHYKACSTQTKVGLSILHRCMSEYHWKSGPQRDYPGRTPTPAATRYVNTLTRDFQPGGATRFRGKRQSRSRVRKEYRMLTNDERGRFHRALQALKQVSSGEDQSRFDMIASFHTTAETNAHGGCNFPGWHRYYLLLFERALQSVDPSVNLPYWDSTLDQYMDESAQSLIWSEDFLGNGDGAVTSGPFANWETSEGPLVRNIGVPDTQLYTHEQIFNTTRSTRMSQICNGQTDSEVDPLVNTGLEWHHGDVHVWMGGQMSMLTTSSYDPVFFMHHAFVDLIWEEFRQNSRRAGVDINRDYPTANYGEHDFHGPDAPLGLTTNLTVAEAIDDENIPPQVRYRYERRPSCGRNRDCGSDKLRCVQRGRNYICISKTLVEYQTDLQIEQATNGGNVNPNNGNTVIIRRPDPSPNNPNRGNRGPTFINPRRNRMINRIRGSTRWTFRDRLMRFGIRNTVAVIDQCPVPEHEHKPIQNTFCANGNSDITRWVYIPVRVLAQRPPGFKKYGSFPIRNGRLRTGSDIYSAEGYSRLKNSLEFGNPKAYDKCKTDHDPAGEIYIRTDGINYEGMYTEYAIVDQRLPLAISVAYVAIKAPENGKSTEVVLSAYDSCGRVCIPSCLDKRTNKYVPCSGALSVSNRSPLMYSHSFAETVLNIYDVSSQKHCPQVNNDNIYVSFFCDYTNEWPWKRALTQPGAQLNVWQNNLRKKSSNFNRKNKKNTFSGSGKHWNKPAIHKKGGPLKKCDLGNGCIIEKSNCNSPCKEGKNYVCLKRCNMFASCQSGRYYVKKCYSSHYSTKTNSCQEGRGHCTYSEWRLGK</sequence>
<reference evidence="7" key="1">
    <citation type="submission" date="2019-08" db="EMBL/GenBank/DDBJ databases">
        <title>The improved chromosome-level genome for the pearl oyster Pinctada fucata martensii using PacBio sequencing and Hi-C.</title>
        <authorList>
            <person name="Zheng Z."/>
        </authorList>
    </citation>
    <scope>NUCLEOTIDE SEQUENCE</scope>
    <source>
        <strain evidence="7">ZZ-2019</strain>
        <tissue evidence="7">Adductor muscle</tissue>
    </source>
</reference>
<keyword evidence="1" id="KW-0479">Metal-binding</keyword>
<dbReference type="EMBL" id="VSWD01000012">
    <property type="protein sequence ID" value="KAK3085574.1"/>
    <property type="molecule type" value="Genomic_DNA"/>
</dbReference>
<feature type="domain" description="Tyrosinase copper-binding" evidence="5">
    <location>
        <begin position="158"/>
        <end position="175"/>
    </location>
</feature>
<evidence type="ECO:0000256" key="1">
    <source>
        <dbReference type="ARBA" id="ARBA00022723"/>
    </source>
</evidence>
<name>A0AA89BLK6_PINIB</name>
<dbReference type="InterPro" id="IPR050316">
    <property type="entry name" value="Tyrosinase/Hemocyanin"/>
</dbReference>
<accession>A0AA89BLK6</accession>
<dbReference type="PRINTS" id="PR00092">
    <property type="entry name" value="TYROSINASE"/>
</dbReference>
<keyword evidence="2" id="KW-0186">Copper</keyword>
<gene>
    <name evidence="7" type="ORF">FSP39_005484</name>
</gene>
<dbReference type="PROSITE" id="PS00497">
    <property type="entry name" value="TYROSINASE_1"/>
    <property type="match status" value="1"/>
</dbReference>
<evidence type="ECO:0000256" key="3">
    <source>
        <dbReference type="SAM" id="MobiDB-lite"/>
    </source>
</evidence>
<keyword evidence="8" id="KW-1185">Reference proteome</keyword>
<feature type="region of interest" description="Disordered" evidence="3">
    <location>
        <begin position="425"/>
        <end position="460"/>
    </location>
</feature>
<evidence type="ECO:0000259" key="5">
    <source>
        <dbReference type="PROSITE" id="PS00497"/>
    </source>
</evidence>
<dbReference type="InterPro" id="IPR008922">
    <property type="entry name" value="Di-copper_centre_dom_sf"/>
</dbReference>
<feature type="compositionally biased region" description="Low complexity" evidence="3">
    <location>
        <begin position="448"/>
        <end position="460"/>
    </location>
</feature>
<dbReference type="Gene3D" id="1.10.1280.10">
    <property type="entry name" value="Di-copper center containing domain from catechol oxidase"/>
    <property type="match status" value="1"/>
</dbReference>
<keyword evidence="4" id="KW-0732">Signal</keyword>
<dbReference type="SUPFAM" id="SSF48056">
    <property type="entry name" value="Di-copper centre-containing domain"/>
    <property type="match status" value="1"/>
</dbReference>